<comment type="caution">
    <text evidence="4">The sequence shown here is derived from an EMBL/GenBank/DDBJ whole genome shotgun (WGS) entry which is preliminary data.</text>
</comment>
<evidence type="ECO:0000256" key="1">
    <source>
        <dbReference type="ARBA" id="ARBA00023125"/>
    </source>
</evidence>
<feature type="region of interest" description="Disordered" evidence="3">
    <location>
        <begin position="710"/>
        <end position="729"/>
    </location>
</feature>
<dbReference type="EMBL" id="JACSDZ010000004">
    <property type="protein sequence ID" value="KAF7405819.1"/>
    <property type="molecule type" value="Genomic_DNA"/>
</dbReference>
<evidence type="ECO:0000313" key="4">
    <source>
        <dbReference type="EMBL" id="KAF7405819.1"/>
    </source>
</evidence>
<accession>A0A834KD66</accession>
<dbReference type="GO" id="GO:0003677">
    <property type="term" value="F:DNA binding"/>
    <property type="evidence" value="ECO:0007669"/>
    <property type="project" value="UniProtKB-KW"/>
</dbReference>
<dbReference type="GO" id="GO:0007389">
    <property type="term" value="P:pattern specification process"/>
    <property type="evidence" value="ECO:0007669"/>
    <property type="project" value="TreeGrafter"/>
</dbReference>
<feature type="compositionally biased region" description="Low complexity" evidence="3">
    <location>
        <begin position="614"/>
        <end position="636"/>
    </location>
</feature>
<evidence type="ECO:0000313" key="5">
    <source>
        <dbReference type="Proteomes" id="UP000617340"/>
    </source>
</evidence>
<dbReference type="InterPro" id="IPR055315">
    <property type="entry name" value="Cramped-like"/>
</dbReference>
<feature type="region of interest" description="Disordered" evidence="3">
    <location>
        <begin position="612"/>
        <end position="640"/>
    </location>
</feature>
<keyword evidence="5" id="KW-1185">Reference proteome</keyword>
<dbReference type="AlphaFoldDB" id="A0A834KD66"/>
<evidence type="ECO:0000256" key="2">
    <source>
        <dbReference type="ARBA" id="ARBA00023242"/>
    </source>
</evidence>
<feature type="region of interest" description="Disordered" evidence="3">
    <location>
        <begin position="654"/>
        <end position="673"/>
    </location>
</feature>
<evidence type="ECO:0008006" key="6">
    <source>
        <dbReference type="Google" id="ProtNLM"/>
    </source>
</evidence>
<reference evidence="4" key="1">
    <citation type="journal article" date="2020" name="G3 (Bethesda)">
        <title>High-Quality Assemblies for Three Invasive Social Wasps from the &lt;i&gt;Vespula&lt;/i&gt; Genus.</title>
        <authorList>
            <person name="Harrop T.W.R."/>
            <person name="Guhlin J."/>
            <person name="McLaughlin G.M."/>
            <person name="Permina E."/>
            <person name="Stockwell P."/>
            <person name="Gilligan J."/>
            <person name="Le Lec M.F."/>
            <person name="Gruber M.A.M."/>
            <person name="Quinn O."/>
            <person name="Lovegrove M."/>
            <person name="Duncan E.J."/>
            <person name="Remnant E.J."/>
            <person name="Van Eeckhoven J."/>
            <person name="Graham B."/>
            <person name="Knapp R.A."/>
            <person name="Langford K.W."/>
            <person name="Kronenberg Z."/>
            <person name="Press M.O."/>
            <person name="Eacker S.M."/>
            <person name="Wilson-Rankin E.E."/>
            <person name="Purcell J."/>
            <person name="Lester P.J."/>
            <person name="Dearden P.K."/>
        </authorList>
    </citation>
    <scope>NUCLEOTIDE SEQUENCE</scope>
    <source>
        <strain evidence="4">Linc-1</strain>
    </source>
</reference>
<keyword evidence="1" id="KW-0238">DNA-binding</keyword>
<dbReference type="Proteomes" id="UP000617340">
    <property type="component" value="Unassembled WGS sequence"/>
</dbReference>
<sequence>MKIDERERQGGTMSLKKEETSLTVSITEPCTETKAITDSKSPQIRIVRGTKKFKVDNTDCTNCNEKKDFKEDDNAETKVRSLKRSCELWSMEDKNTFFKALNEYGKDFDALQNYFQIQGKRKGLSDPMIKNKEQIRHFYYRTWLKISKHLKFSEDVKKTSQELYGLINYGELRRKLPRIHEKVHLKLNELIYWGSTQVRLRGKTMRIKTPICKALRKLNQLEDWQEEIKLPSRVTVELRPRNNMAWWKVQASSMNPRVRTLLPIQRRLSSLLIFLQQRWQPSKYKTVSFLFSRIRFPRSYFDCIQRTLENVNIEDLKDVRLLRVAPPEGCKIALPMVNLGEYLTSNSVSLNSYEKRLGLKSSRTELLGAVQYLKGVNKRGIKRYRLDKRCLDRTTSDQCAPNDNNSDVDLNDSTGSVYDKSAILNNEKKSSMEQATEPHRYPGRETVDRIRRGWNIEETNTMTMGDLFLMFGRESKIILEYWWDSQPWREHTTETSLGVIRDDSLCLALQKLLYLAKHNYGTNKVYDNASGSNETVISSRVLSSKESAFRRPLIPQTYHKIGAPDAFKTQLDKFKTRFCKRGRTVRQKSLIVQRLLPITSNGNVQSENVILSDTPSTSQSNNTSNNNSNNNSNNPSVDGSVIQDDKITEVEEQRNKNFLPMDGIEPESNPKPTNSIITSATQILKEGEWLNSEVADFSLSSFLGQLESPLKGSQRSQVGGHTVEDVRPSSDVVSHMQCLMAENSVDYMAKFANLASQIADDEHKAQIL</sequence>
<dbReference type="GO" id="GO:0005634">
    <property type="term" value="C:nucleus"/>
    <property type="evidence" value="ECO:0007669"/>
    <property type="project" value="TreeGrafter"/>
</dbReference>
<dbReference type="Gene3D" id="1.10.10.60">
    <property type="entry name" value="Homeodomain-like"/>
    <property type="match status" value="1"/>
</dbReference>
<feature type="region of interest" description="Disordered" evidence="3">
    <location>
        <begin position="1"/>
        <end position="20"/>
    </location>
</feature>
<dbReference type="PANTHER" id="PTHR21677">
    <property type="entry name" value="CRAMPED PROTEIN"/>
    <property type="match status" value="1"/>
</dbReference>
<protein>
    <recommendedName>
        <fullName evidence="6">Protein cramped</fullName>
    </recommendedName>
</protein>
<feature type="compositionally biased region" description="Low complexity" evidence="3">
    <location>
        <begin position="402"/>
        <end position="413"/>
    </location>
</feature>
<feature type="region of interest" description="Disordered" evidence="3">
    <location>
        <begin position="395"/>
        <end position="414"/>
    </location>
</feature>
<dbReference type="PANTHER" id="PTHR21677:SF1">
    <property type="entry name" value="PROTEIN CRAMPED-LIKE"/>
    <property type="match status" value="1"/>
</dbReference>
<proteinExistence type="predicted"/>
<evidence type="ECO:0000256" key="3">
    <source>
        <dbReference type="SAM" id="MobiDB-lite"/>
    </source>
</evidence>
<name>A0A834KD66_VESGE</name>
<gene>
    <name evidence="4" type="ORF">HZH68_005188</name>
</gene>
<organism evidence="4 5">
    <name type="scientific">Vespula germanica</name>
    <name type="common">German yellow jacket</name>
    <name type="synonym">Paravespula germanica</name>
    <dbReference type="NCBI Taxonomy" id="30212"/>
    <lineage>
        <taxon>Eukaryota</taxon>
        <taxon>Metazoa</taxon>
        <taxon>Ecdysozoa</taxon>
        <taxon>Arthropoda</taxon>
        <taxon>Hexapoda</taxon>
        <taxon>Insecta</taxon>
        <taxon>Pterygota</taxon>
        <taxon>Neoptera</taxon>
        <taxon>Endopterygota</taxon>
        <taxon>Hymenoptera</taxon>
        <taxon>Apocrita</taxon>
        <taxon>Aculeata</taxon>
        <taxon>Vespoidea</taxon>
        <taxon>Vespidae</taxon>
        <taxon>Vespinae</taxon>
        <taxon>Vespula</taxon>
    </lineage>
</organism>
<dbReference type="GO" id="GO:0003682">
    <property type="term" value="F:chromatin binding"/>
    <property type="evidence" value="ECO:0007669"/>
    <property type="project" value="InterPro"/>
</dbReference>
<keyword evidence="2" id="KW-0539">Nucleus</keyword>